<gene>
    <name evidence="1" type="ORF">METZ01_LOCUS127532</name>
</gene>
<organism evidence="1">
    <name type="scientific">marine metagenome</name>
    <dbReference type="NCBI Taxonomy" id="408172"/>
    <lineage>
        <taxon>unclassified sequences</taxon>
        <taxon>metagenomes</taxon>
        <taxon>ecological metagenomes</taxon>
    </lineage>
</organism>
<sequence>MIPKEGNNSQMIFSNLIRIKYQENLFY</sequence>
<evidence type="ECO:0000313" key="1">
    <source>
        <dbReference type="EMBL" id="SVA74678.1"/>
    </source>
</evidence>
<name>A0A381YCC4_9ZZZZ</name>
<dbReference type="EMBL" id="UINC01017893">
    <property type="protein sequence ID" value="SVA74678.1"/>
    <property type="molecule type" value="Genomic_DNA"/>
</dbReference>
<protein>
    <submittedName>
        <fullName evidence="1">Uncharacterized protein</fullName>
    </submittedName>
</protein>
<reference evidence="1" key="1">
    <citation type="submission" date="2018-05" db="EMBL/GenBank/DDBJ databases">
        <authorList>
            <person name="Lanie J.A."/>
            <person name="Ng W.-L."/>
            <person name="Kazmierczak K.M."/>
            <person name="Andrzejewski T.M."/>
            <person name="Davidsen T.M."/>
            <person name="Wayne K.J."/>
            <person name="Tettelin H."/>
            <person name="Glass J.I."/>
            <person name="Rusch D."/>
            <person name="Podicherti R."/>
            <person name="Tsui H.-C.T."/>
            <person name="Winkler M.E."/>
        </authorList>
    </citation>
    <scope>NUCLEOTIDE SEQUENCE</scope>
</reference>
<dbReference type="AlphaFoldDB" id="A0A381YCC4"/>
<accession>A0A381YCC4</accession>
<proteinExistence type="predicted"/>